<protein>
    <recommendedName>
        <fullName evidence="6">TonB-dependent receptor plug domain-containing protein</fullName>
    </recommendedName>
</protein>
<gene>
    <name evidence="7" type="ORF">PCC6912_46890</name>
</gene>
<dbReference type="GO" id="GO:0009279">
    <property type="term" value="C:cell outer membrane"/>
    <property type="evidence" value="ECO:0007669"/>
    <property type="project" value="UniProtKB-SubCell"/>
</dbReference>
<name>A0A3S0ZRF5_CHLFR</name>
<dbReference type="PROSITE" id="PS52016">
    <property type="entry name" value="TONB_DEPENDENT_REC_3"/>
    <property type="match status" value="1"/>
</dbReference>
<keyword evidence="2" id="KW-0732">Signal</keyword>
<evidence type="ECO:0000259" key="6">
    <source>
        <dbReference type="Pfam" id="PF07715"/>
    </source>
</evidence>
<dbReference type="Gene3D" id="2.170.130.10">
    <property type="entry name" value="TonB-dependent receptor, plug domain"/>
    <property type="match status" value="1"/>
</dbReference>
<sequence length="81" mass="8770">MLEEQQVTTLNDALRNISGVTQTAPSYFNQFATFTIRGFEVSDGAGNFTRNGLRYLQGGGKAANFANIERIEVLRGPAAAD</sequence>
<keyword evidence="5" id="KW-0998">Cell outer membrane</keyword>
<evidence type="ECO:0000256" key="3">
    <source>
        <dbReference type="ARBA" id="ARBA00023004"/>
    </source>
</evidence>
<keyword evidence="4" id="KW-0406">Ion transport</keyword>
<keyword evidence="5" id="KW-0812">Transmembrane</keyword>
<dbReference type="SUPFAM" id="SSF56935">
    <property type="entry name" value="Porins"/>
    <property type="match status" value="1"/>
</dbReference>
<accession>A0A3S0ZRF5</accession>
<reference evidence="7 8" key="1">
    <citation type="journal article" date="2019" name="Genome Biol. Evol.">
        <title>Day and night: Metabolic profiles and evolutionary relationships of six axenic non-marine cyanobacteria.</title>
        <authorList>
            <person name="Will S.E."/>
            <person name="Henke P."/>
            <person name="Boedeker C."/>
            <person name="Huang S."/>
            <person name="Brinkmann H."/>
            <person name="Rohde M."/>
            <person name="Jarek M."/>
            <person name="Friedl T."/>
            <person name="Seufert S."/>
            <person name="Schumacher M."/>
            <person name="Overmann J."/>
            <person name="Neumann-Schaal M."/>
            <person name="Petersen J."/>
        </authorList>
    </citation>
    <scope>NUCLEOTIDE SEQUENCE [LARGE SCALE GENOMIC DNA]</scope>
    <source>
        <strain evidence="7 8">PCC 6912</strain>
    </source>
</reference>
<dbReference type="InterPro" id="IPR012910">
    <property type="entry name" value="Plug_dom"/>
</dbReference>
<keyword evidence="3" id="KW-0408">Iron</keyword>
<keyword evidence="1" id="KW-0410">Iron transport</keyword>
<keyword evidence="8" id="KW-1185">Reference proteome</keyword>
<dbReference type="EMBL" id="RSCJ01000023">
    <property type="protein sequence ID" value="RUR75792.1"/>
    <property type="molecule type" value="Genomic_DNA"/>
</dbReference>
<keyword evidence="5" id="KW-0813">Transport</keyword>
<comment type="caution">
    <text evidence="7">The sequence shown here is derived from an EMBL/GenBank/DDBJ whole genome shotgun (WGS) entry which is preliminary data.</text>
</comment>
<dbReference type="PANTHER" id="PTHR32552">
    <property type="entry name" value="FERRICHROME IRON RECEPTOR-RELATED"/>
    <property type="match status" value="1"/>
</dbReference>
<evidence type="ECO:0000313" key="7">
    <source>
        <dbReference type="EMBL" id="RUR75792.1"/>
    </source>
</evidence>
<evidence type="ECO:0000256" key="1">
    <source>
        <dbReference type="ARBA" id="ARBA00022496"/>
    </source>
</evidence>
<dbReference type="STRING" id="211165.GCA_000317285_00363"/>
<evidence type="ECO:0000313" key="8">
    <source>
        <dbReference type="Proteomes" id="UP000268857"/>
    </source>
</evidence>
<feature type="domain" description="TonB-dependent receptor plug" evidence="6">
    <location>
        <begin position="2"/>
        <end position="80"/>
    </location>
</feature>
<dbReference type="AlphaFoldDB" id="A0A3S0ZRF5"/>
<comment type="subcellular location">
    <subcellularLocation>
        <location evidence="5">Cell outer membrane</location>
        <topology evidence="5">Multi-pass membrane protein</topology>
    </subcellularLocation>
</comment>
<dbReference type="InterPro" id="IPR037066">
    <property type="entry name" value="Plug_dom_sf"/>
</dbReference>
<keyword evidence="5" id="KW-0472">Membrane</keyword>
<organism evidence="7 8">
    <name type="scientific">Chlorogloeopsis fritschii PCC 6912</name>
    <dbReference type="NCBI Taxonomy" id="211165"/>
    <lineage>
        <taxon>Bacteria</taxon>
        <taxon>Bacillati</taxon>
        <taxon>Cyanobacteriota</taxon>
        <taxon>Cyanophyceae</taxon>
        <taxon>Nostocales</taxon>
        <taxon>Chlorogloeopsidaceae</taxon>
        <taxon>Chlorogloeopsis</taxon>
    </lineage>
</organism>
<evidence type="ECO:0000256" key="2">
    <source>
        <dbReference type="ARBA" id="ARBA00022729"/>
    </source>
</evidence>
<evidence type="ECO:0000256" key="4">
    <source>
        <dbReference type="ARBA" id="ARBA00023065"/>
    </source>
</evidence>
<dbReference type="Proteomes" id="UP000268857">
    <property type="component" value="Unassembled WGS sequence"/>
</dbReference>
<dbReference type="Pfam" id="PF07715">
    <property type="entry name" value="Plug"/>
    <property type="match status" value="1"/>
</dbReference>
<evidence type="ECO:0000256" key="5">
    <source>
        <dbReference type="PROSITE-ProRule" id="PRU01360"/>
    </source>
</evidence>
<dbReference type="GO" id="GO:0015344">
    <property type="term" value="F:siderophore uptake transmembrane transporter activity"/>
    <property type="evidence" value="ECO:0007669"/>
    <property type="project" value="TreeGrafter"/>
</dbReference>
<proteinExistence type="inferred from homology"/>
<comment type="similarity">
    <text evidence="5">Belongs to the TonB-dependent receptor family.</text>
</comment>
<dbReference type="PANTHER" id="PTHR32552:SF68">
    <property type="entry name" value="FERRICHROME OUTER MEMBRANE TRANSPORTER_PHAGE RECEPTOR"/>
    <property type="match status" value="1"/>
</dbReference>
<dbReference type="InterPro" id="IPR039426">
    <property type="entry name" value="TonB-dep_rcpt-like"/>
</dbReference>
<keyword evidence="5" id="KW-1134">Transmembrane beta strand</keyword>